<organism evidence="3 4">
    <name type="scientific">Diacronema lutheri</name>
    <name type="common">Unicellular marine alga</name>
    <name type="synonym">Monochrysis lutheri</name>
    <dbReference type="NCBI Taxonomy" id="2081491"/>
    <lineage>
        <taxon>Eukaryota</taxon>
        <taxon>Haptista</taxon>
        <taxon>Haptophyta</taxon>
        <taxon>Pavlovophyceae</taxon>
        <taxon>Pavlovales</taxon>
        <taxon>Pavlovaceae</taxon>
        <taxon>Diacronema</taxon>
    </lineage>
</organism>
<keyword evidence="4" id="KW-1185">Reference proteome</keyword>
<dbReference type="InterPro" id="IPR016197">
    <property type="entry name" value="Chromo-like_dom_sf"/>
</dbReference>
<evidence type="ECO:0000313" key="4">
    <source>
        <dbReference type="Proteomes" id="UP000751190"/>
    </source>
</evidence>
<dbReference type="Proteomes" id="UP000751190">
    <property type="component" value="Unassembled WGS sequence"/>
</dbReference>
<proteinExistence type="predicted"/>
<evidence type="ECO:0000313" key="3">
    <source>
        <dbReference type="EMBL" id="KAG8471208.1"/>
    </source>
</evidence>
<dbReference type="SUPFAM" id="SSF54160">
    <property type="entry name" value="Chromo domain-like"/>
    <property type="match status" value="1"/>
</dbReference>
<dbReference type="AlphaFoldDB" id="A0A8J5XT46"/>
<dbReference type="Pfam" id="PF11717">
    <property type="entry name" value="Tudor-knot"/>
    <property type="match status" value="1"/>
</dbReference>
<name>A0A8J5XT46_DIALT</name>
<dbReference type="OrthoDB" id="161570at2759"/>
<evidence type="ECO:0000259" key="2">
    <source>
        <dbReference type="Pfam" id="PF11717"/>
    </source>
</evidence>
<accession>A0A8J5XT46</accession>
<comment type="caution">
    <text evidence="3">The sequence shown here is derived from an EMBL/GenBank/DDBJ whole genome shotgun (WGS) entry which is preliminary data.</text>
</comment>
<gene>
    <name evidence="3" type="ORF">KFE25_009629</name>
</gene>
<feature type="region of interest" description="Disordered" evidence="1">
    <location>
        <begin position="40"/>
        <end position="60"/>
    </location>
</feature>
<evidence type="ECO:0000256" key="1">
    <source>
        <dbReference type="SAM" id="MobiDB-lite"/>
    </source>
</evidence>
<reference evidence="3" key="1">
    <citation type="submission" date="2021-05" db="EMBL/GenBank/DDBJ databases">
        <title>The genome of the haptophyte Pavlova lutheri (Diacronema luteri, Pavlovales) - a model for lipid biosynthesis in eukaryotic algae.</title>
        <authorList>
            <person name="Hulatt C.J."/>
            <person name="Posewitz M.C."/>
        </authorList>
    </citation>
    <scope>NUCLEOTIDE SEQUENCE</scope>
    <source>
        <strain evidence="3">NIVA-4/92</strain>
    </source>
</reference>
<protein>
    <recommendedName>
        <fullName evidence="2">Tudor-knot domain-containing protein</fullName>
    </recommendedName>
</protein>
<sequence length="472" mass="48951">MALIALALYASGFVAPPRAHILPQRLGAASRVGPKISRVVAASPSQPDPPPRARTGAGGASVEVDGQVLSEGSAILVADEHGTWWTAVVVDVRSAGGDVDILVHYRGCDPAWDEWLAAASGRVVPQPPAPDGLSASDETWRDVDDGLDPVTDAELLAKLRAERQIVVDQWQYNTLCAAHGGQWAGVALRYAVRGQPDGARIRLQADEWCACSAAVRAEGELADTRTITISEAAPSGRAAAGARASLTLTASQMRAPFGHMAVGGAYTLTHSPAAAALGARSDDEPLVVEIGVAHASEGAAERAERAGAGAHPAQRPLQRVRCTLGYSPFADMGAGADMRRRARQIEWVEVAREVLLASGASALPAPQGLAARPAAPVELPAWATALAGEAGKGLYDPEAQRDGVGLYSLYCAGGLTVVLPTELLAGTPAALSVDWDAGEMRYQADRKFGGEHNGSLLTLELTEAIGSDGDGM</sequence>
<dbReference type="Gene3D" id="2.30.30.140">
    <property type="match status" value="1"/>
</dbReference>
<dbReference type="InterPro" id="IPR025995">
    <property type="entry name" value="Tudor-knot"/>
</dbReference>
<dbReference type="EMBL" id="JAGTXO010000001">
    <property type="protein sequence ID" value="KAG8471208.1"/>
    <property type="molecule type" value="Genomic_DNA"/>
</dbReference>
<feature type="domain" description="Tudor-knot" evidence="2">
    <location>
        <begin position="71"/>
        <end position="117"/>
    </location>
</feature>